<reference evidence="2 3" key="1">
    <citation type="submission" date="2020-06" db="EMBL/GenBank/DDBJ databases">
        <authorList>
            <person name="Kim S.-J."/>
            <person name="Park S.-J."/>
        </authorList>
    </citation>
    <scope>NUCLEOTIDE SEQUENCE [LARGE SCALE GENOMIC DNA]</scope>
    <source>
        <strain evidence="2 3">SW-151</strain>
    </source>
</reference>
<protein>
    <submittedName>
        <fullName evidence="2">PilZ domain-containing protein</fullName>
    </submittedName>
</protein>
<evidence type="ECO:0000259" key="1">
    <source>
        <dbReference type="Pfam" id="PF07238"/>
    </source>
</evidence>
<gene>
    <name evidence="2" type="ORF">HUO14_03290</name>
</gene>
<organism evidence="2 3">
    <name type="scientific">Parasphingorhabdus flavimaris</name>
    <dbReference type="NCBI Taxonomy" id="266812"/>
    <lineage>
        <taxon>Bacteria</taxon>
        <taxon>Pseudomonadati</taxon>
        <taxon>Pseudomonadota</taxon>
        <taxon>Alphaproteobacteria</taxon>
        <taxon>Sphingomonadales</taxon>
        <taxon>Sphingomonadaceae</taxon>
        <taxon>Parasphingorhabdus</taxon>
    </lineage>
</organism>
<evidence type="ECO:0000313" key="2">
    <source>
        <dbReference type="EMBL" id="NVD26931.1"/>
    </source>
</evidence>
<feature type="domain" description="PilZ" evidence="1">
    <location>
        <begin position="23"/>
        <end position="105"/>
    </location>
</feature>
<keyword evidence="3" id="KW-1185">Reference proteome</keyword>
<evidence type="ECO:0000313" key="3">
    <source>
        <dbReference type="Proteomes" id="UP000652427"/>
    </source>
</evidence>
<dbReference type="RefSeq" id="WP_176278439.1">
    <property type="nucleotide sequence ID" value="NZ_JABWMH010000001.1"/>
</dbReference>
<dbReference type="SUPFAM" id="SSF141371">
    <property type="entry name" value="PilZ domain-like"/>
    <property type="match status" value="2"/>
</dbReference>
<dbReference type="Gene3D" id="2.40.10.220">
    <property type="entry name" value="predicted glycosyltransferase like domains"/>
    <property type="match status" value="1"/>
</dbReference>
<dbReference type="Pfam" id="PF07238">
    <property type="entry name" value="PilZ"/>
    <property type="match status" value="2"/>
</dbReference>
<dbReference type="Proteomes" id="UP000652427">
    <property type="component" value="Unassembled WGS sequence"/>
</dbReference>
<comment type="caution">
    <text evidence="2">The sequence shown here is derived from an EMBL/GenBank/DDBJ whole genome shotgun (WGS) entry which is preliminary data.</text>
</comment>
<proteinExistence type="predicted"/>
<feature type="domain" description="PilZ" evidence="1">
    <location>
        <begin position="123"/>
        <end position="200"/>
    </location>
</feature>
<accession>A0ABX2N000</accession>
<sequence>MKNAIQKTVGPPVNFGHVLPDPERRQQERHITMLRLAKIKTESGEGWGFIKNLSATGMMVEVQMNFDLGDTVSAMLTEDKELTGTVRWREDSFAGIEFAEPVDVAELLSKPSLAKQGRVPRLPRVEMKHPINLYQGSKLIHANICDISPAGLCVETDFEFEIGKKLRLLVPDLLDINGTVRWQVGNRVGIVFSQRLRLDDLMIWLSTFYRAARISSGELLALNESAHQSCWTGEEPVSLPYQVIGHDDLGREILIDQMDSAVEALTQFKATSKFFYKVSIRDADNAELSIGAIVLRAFDEERALAKTQFS</sequence>
<name>A0ABX2N000_9SPHN</name>
<dbReference type="InterPro" id="IPR009875">
    <property type="entry name" value="PilZ_domain"/>
</dbReference>
<dbReference type="EMBL" id="JABWMH010000001">
    <property type="protein sequence ID" value="NVD26931.1"/>
    <property type="molecule type" value="Genomic_DNA"/>
</dbReference>